<dbReference type="GO" id="GO:0005829">
    <property type="term" value="C:cytosol"/>
    <property type="evidence" value="ECO:0007669"/>
    <property type="project" value="TreeGrafter"/>
</dbReference>
<dbReference type="InterPro" id="IPR011910">
    <property type="entry name" value="RfaF"/>
</dbReference>
<dbReference type="Gene3D" id="3.40.50.2000">
    <property type="entry name" value="Glycogen Phosphorylase B"/>
    <property type="match status" value="2"/>
</dbReference>
<keyword evidence="7" id="KW-1185">Reference proteome</keyword>
<protein>
    <recommendedName>
        <fullName evidence="4">lipopolysaccharide heptosyltransferase II</fullName>
        <ecNumber evidence="4">2.4.99.24</ecNumber>
    </recommendedName>
</protein>
<comment type="caution">
    <text evidence="6">The sequence shown here is derived from an EMBL/GenBank/DDBJ whole genome shotgun (WGS) entry which is preliminary data.</text>
</comment>
<comment type="catalytic activity">
    <reaction evidence="5">
        <text>an L-alpha-D-Hep-(1-&gt;5)-[alpha-Kdo-(2-&gt;4)]-alpha-Kdo-(2-&gt;6)-lipid A + ADP-L-glycero-beta-D-manno-heptose = an L-alpha-D-Hep-(1-&gt;3)-L-alpha-D-Hep-(1-&gt;5)-[alpha-Kdo-(2-&gt;4)]-alpha-Kdo-(2-&gt;6)-lipid A + ADP + H(+)</text>
        <dbReference type="Rhea" id="RHEA:74071"/>
        <dbReference type="ChEBI" id="CHEBI:15378"/>
        <dbReference type="ChEBI" id="CHEBI:61506"/>
        <dbReference type="ChEBI" id="CHEBI:193068"/>
        <dbReference type="ChEBI" id="CHEBI:193069"/>
        <dbReference type="ChEBI" id="CHEBI:456216"/>
        <dbReference type="EC" id="2.4.99.24"/>
    </reaction>
</comment>
<dbReference type="CDD" id="cd03789">
    <property type="entry name" value="GT9_LPS_heptosyltransferase"/>
    <property type="match status" value="1"/>
</dbReference>
<organism evidence="6 7">
    <name type="scientific">Undibacter mobilis</name>
    <dbReference type="NCBI Taxonomy" id="2292256"/>
    <lineage>
        <taxon>Bacteria</taxon>
        <taxon>Pseudomonadati</taxon>
        <taxon>Pseudomonadota</taxon>
        <taxon>Alphaproteobacteria</taxon>
        <taxon>Hyphomicrobiales</taxon>
        <taxon>Nitrobacteraceae</taxon>
        <taxon>Undibacter</taxon>
    </lineage>
</organism>
<dbReference type="Pfam" id="PF01075">
    <property type="entry name" value="Glyco_transf_9"/>
    <property type="match status" value="1"/>
</dbReference>
<dbReference type="GO" id="GO:0009244">
    <property type="term" value="P:lipopolysaccharide core region biosynthetic process"/>
    <property type="evidence" value="ECO:0007669"/>
    <property type="project" value="TreeGrafter"/>
</dbReference>
<proteinExistence type="inferred from homology"/>
<comment type="similarity">
    <text evidence="3">Belongs to the glycosyltransferase 9 family.</text>
</comment>
<name>A0A371BC01_9BRAD</name>
<dbReference type="OrthoDB" id="9797795at2"/>
<dbReference type="Proteomes" id="UP000263993">
    <property type="component" value="Unassembled WGS sequence"/>
</dbReference>
<evidence type="ECO:0000256" key="3">
    <source>
        <dbReference type="ARBA" id="ARBA00043995"/>
    </source>
</evidence>
<evidence type="ECO:0000256" key="4">
    <source>
        <dbReference type="ARBA" id="ARBA00044042"/>
    </source>
</evidence>
<accession>A0A371BC01</accession>
<dbReference type="AlphaFoldDB" id="A0A371BC01"/>
<dbReference type="InterPro" id="IPR051199">
    <property type="entry name" value="LPS_LOS_Heptosyltrfase"/>
</dbReference>
<keyword evidence="1" id="KW-0328">Glycosyltransferase</keyword>
<evidence type="ECO:0000256" key="2">
    <source>
        <dbReference type="ARBA" id="ARBA00022679"/>
    </source>
</evidence>
<evidence type="ECO:0000256" key="5">
    <source>
        <dbReference type="ARBA" id="ARBA00047503"/>
    </source>
</evidence>
<dbReference type="GO" id="GO:0008713">
    <property type="term" value="F:ADP-heptose-lipopolysaccharide heptosyltransferase activity"/>
    <property type="evidence" value="ECO:0007669"/>
    <property type="project" value="UniProtKB-EC"/>
</dbReference>
<dbReference type="SUPFAM" id="SSF53756">
    <property type="entry name" value="UDP-Glycosyltransferase/glycogen phosphorylase"/>
    <property type="match status" value="1"/>
</dbReference>
<dbReference type="PANTHER" id="PTHR30160:SF7">
    <property type="entry name" value="ADP-HEPTOSE--LPS HEPTOSYLTRANSFERASE 2"/>
    <property type="match status" value="1"/>
</dbReference>
<dbReference type="EC" id="2.4.99.24" evidence="4"/>
<sequence length="351" mass="37511">MTIDPTQPDRPVLIVPFVWIGDFVRVHSVVRLLKAEAPERPVDMVSSTLCSPLADYMPGVRRPIISDQPRKRLGWAVQQDLATRLRETGYGQALIMSRKWKAALAPALAGIPIRTGFAGEARFGLLNDIRWGERKLPRMIDQMGALALPKGAKLPAEWPLPELKVAADELARWQELRGLTDERRPVVTLSPGAVGAGKAWPPAAYAQLAKALTADGASVWVLGGPAESETARLIAELAGPGARDLTGTDLRNAILALAAADVSVTNDSGLMHVSAALGTPTVAIFGPTSPWHWKPLNPVSAILEPPGDEDARLRAREIGNEAVSHRSTAGVAVDSVLAAVRAALAEKTKPR</sequence>
<dbReference type="EMBL" id="QRGO01000001">
    <property type="protein sequence ID" value="RDV05104.1"/>
    <property type="molecule type" value="Genomic_DNA"/>
</dbReference>
<dbReference type="NCBIfam" id="TIGR02195">
    <property type="entry name" value="heptsyl_trn_II"/>
    <property type="match status" value="1"/>
</dbReference>
<reference evidence="7" key="1">
    <citation type="submission" date="2018-08" db="EMBL/GenBank/DDBJ databases">
        <authorList>
            <person name="Kim S.-J."/>
            <person name="Jung G.-Y."/>
        </authorList>
    </citation>
    <scope>NUCLEOTIDE SEQUENCE [LARGE SCALE GENOMIC DNA]</scope>
    <source>
        <strain evidence="7">GY_H</strain>
    </source>
</reference>
<dbReference type="InterPro" id="IPR002201">
    <property type="entry name" value="Glyco_trans_9"/>
</dbReference>
<gene>
    <name evidence="6" type="primary">waaF</name>
    <name evidence="6" type="ORF">DXH78_11350</name>
</gene>
<dbReference type="PANTHER" id="PTHR30160">
    <property type="entry name" value="TETRAACYLDISACCHARIDE 4'-KINASE-RELATED"/>
    <property type="match status" value="1"/>
</dbReference>
<evidence type="ECO:0000313" key="6">
    <source>
        <dbReference type="EMBL" id="RDV05104.1"/>
    </source>
</evidence>
<keyword evidence="2 6" id="KW-0808">Transferase</keyword>
<dbReference type="RefSeq" id="WP_115517130.1">
    <property type="nucleotide sequence ID" value="NZ_QRGO01000001.1"/>
</dbReference>
<evidence type="ECO:0000256" key="1">
    <source>
        <dbReference type="ARBA" id="ARBA00022676"/>
    </source>
</evidence>
<evidence type="ECO:0000313" key="7">
    <source>
        <dbReference type="Proteomes" id="UP000263993"/>
    </source>
</evidence>